<dbReference type="RefSeq" id="WP_151143099.1">
    <property type="nucleotide sequence ID" value="NZ_WAGX01000004.1"/>
</dbReference>
<protein>
    <recommendedName>
        <fullName evidence="6">Thioredoxin</fullName>
    </recommendedName>
</protein>
<evidence type="ECO:0000256" key="7">
    <source>
        <dbReference type="PIRSR" id="PIRSR000077-4"/>
    </source>
</evidence>
<dbReference type="PANTHER" id="PTHR45663:SF11">
    <property type="entry name" value="GEO12009P1"/>
    <property type="match status" value="1"/>
</dbReference>
<keyword evidence="2" id="KW-0813">Transport</keyword>
<gene>
    <name evidence="9" type="ORF">F7O84_06255</name>
</gene>
<evidence type="ECO:0000256" key="1">
    <source>
        <dbReference type="ARBA" id="ARBA00008987"/>
    </source>
</evidence>
<name>A0A7V7QN44_9FIRM</name>
<evidence type="ECO:0000313" key="10">
    <source>
        <dbReference type="Proteomes" id="UP000461768"/>
    </source>
</evidence>
<evidence type="ECO:0000256" key="3">
    <source>
        <dbReference type="ARBA" id="ARBA00022982"/>
    </source>
</evidence>
<evidence type="ECO:0000256" key="5">
    <source>
        <dbReference type="ARBA" id="ARBA00023284"/>
    </source>
</evidence>
<reference evidence="9 10" key="2">
    <citation type="submission" date="2020-02" db="EMBL/GenBank/DDBJ databases">
        <title>Candidatus Galacturonibacter soehngenii shows hetero-acetogenic catabolism of galacturonic acid but lacks a canonical carbon monoxide dehydrogenase/acetyl-CoA synthase complex.</title>
        <authorList>
            <person name="Diender M."/>
            <person name="Stouten G.R."/>
            <person name="Petersen J.F."/>
            <person name="Nielsen P.H."/>
            <person name="Dueholm M.S."/>
            <person name="Pronk J.T."/>
            <person name="Van Loosdrecht M.C.M."/>
        </authorList>
    </citation>
    <scope>NUCLEOTIDE SEQUENCE [LARGE SCALE GENOMIC DNA]</scope>
    <source>
        <strain evidence="9">GalUA</strain>
    </source>
</reference>
<dbReference type="CDD" id="cd02947">
    <property type="entry name" value="TRX_family"/>
    <property type="match status" value="1"/>
</dbReference>
<dbReference type="AlphaFoldDB" id="A0A7V7QN44"/>
<evidence type="ECO:0000256" key="6">
    <source>
        <dbReference type="PIRNR" id="PIRNR000077"/>
    </source>
</evidence>
<dbReference type="InterPro" id="IPR005746">
    <property type="entry name" value="Thioredoxin"/>
</dbReference>
<comment type="caution">
    <text evidence="9">The sequence shown here is derived from an EMBL/GenBank/DDBJ whole genome shotgun (WGS) entry which is preliminary data.</text>
</comment>
<keyword evidence="4 7" id="KW-1015">Disulfide bond</keyword>
<dbReference type="InterPro" id="IPR036249">
    <property type="entry name" value="Thioredoxin-like_sf"/>
</dbReference>
<accession>A0A7V7QN44</accession>
<organism evidence="9 10">
    <name type="scientific">Candidatus Galacturonatibacter soehngenii</name>
    <dbReference type="NCBI Taxonomy" id="2307010"/>
    <lineage>
        <taxon>Bacteria</taxon>
        <taxon>Bacillati</taxon>
        <taxon>Bacillota</taxon>
        <taxon>Clostridia</taxon>
        <taxon>Lachnospirales</taxon>
        <taxon>Lachnospiraceae</taxon>
        <taxon>Candidatus Galacturonatibacter</taxon>
    </lineage>
</organism>
<keyword evidence="3" id="KW-0249">Electron transport</keyword>
<keyword evidence="10" id="KW-1185">Reference proteome</keyword>
<dbReference type="SUPFAM" id="SSF52833">
    <property type="entry name" value="Thioredoxin-like"/>
    <property type="match status" value="1"/>
</dbReference>
<dbReference type="Gene3D" id="3.40.30.10">
    <property type="entry name" value="Glutaredoxin"/>
    <property type="match status" value="1"/>
</dbReference>
<dbReference type="GO" id="GO:0005737">
    <property type="term" value="C:cytoplasm"/>
    <property type="evidence" value="ECO:0007669"/>
    <property type="project" value="TreeGrafter"/>
</dbReference>
<dbReference type="OrthoDB" id="9790390at2"/>
<reference evidence="9 10" key="1">
    <citation type="submission" date="2019-09" db="EMBL/GenBank/DDBJ databases">
        <authorList>
            <person name="Valk L.C."/>
        </authorList>
    </citation>
    <scope>NUCLEOTIDE SEQUENCE [LARGE SCALE GENOMIC DNA]</scope>
    <source>
        <strain evidence="9">GalUA</strain>
    </source>
</reference>
<dbReference type="PANTHER" id="PTHR45663">
    <property type="entry name" value="GEO12009P1"/>
    <property type="match status" value="1"/>
</dbReference>
<dbReference type="InterPro" id="IPR013766">
    <property type="entry name" value="Thioredoxin_domain"/>
</dbReference>
<evidence type="ECO:0000259" key="8">
    <source>
        <dbReference type="PROSITE" id="PS51352"/>
    </source>
</evidence>
<evidence type="ECO:0000313" key="9">
    <source>
        <dbReference type="EMBL" id="KAB1439980.1"/>
    </source>
</evidence>
<feature type="disulfide bond" description="Redox-active" evidence="7">
    <location>
        <begin position="30"/>
        <end position="33"/>
    </location>
</feature>
<dbReference type="Pfam" id="PF00085">
    <property type="entry name" value="Thioredoxin"/>
    <property type="match status" value="1"/>
</dbReference>
<proteinExistence type="inferred from homology"/>
<dbReference type="PROSITE" id="PS51352">
    <property type="entry name" value="THIOREDOXIN_2"/>
    <property type="match status" value="1"/>
</dbReference>
<evidence type="ECO:0000256" key="2">
    <source>
        <dbReference type="ARBA" id="ARBA00022448"/>
    </source>
</evidence>
<feature type="domain" description="Thioredoxin" evidence="8">
    <location>
        <begin position="1"/>
        <end position="106"/>
    </location>
</feature>
<dbReference type="PIRSF" id="PIRSF000077">
    <property type="entry name" value="Thioredoxin"/>
    <property type="match status" value="1"/>
</dbReference>
<dbReference type="EMBL" id="WAGX01000004">
    <property type="protein sequence ID" value="KAB1439980.1"/>
    <property type="molecule type" value="Genomic_DNA"/>
</dbReference>
<evidence type="ECO:0000256" key="4">
    <source>
        <dbReference type="ARBA" id="ARBA00023157"/>
    </source>
</evidence>
<dbReference type="Proteomes" id="UP000461768">
    <property type="component" value="Unassembled WGS sequence"/>
</dbReference>
<sequence length="106" mass="12069">MALRITQANFEANVLKETKPVIVEFYSDSCIPCKQMASILGDLEEDYEDKIAVCKVNVTYDEMLVNEYQVMSSPTTLLFYDGLEKARVTGIVKKDQLIELVTAYFK</sequence>
<keyword evidence="5 7" id="KW-0676">Redox-active center</keyword>
<dbReference type="GO" id="GO:0015035">
    <property type="term" value="F:protein-disulfide reductase activity"/>
    <property type="evidence" value="ECO:0007669"/>
    <property type="project" value="InterPro"/>
</dbReference>
<comment type="similarity">
    <text evidence="1 6">Belongs to the thioredoxin family.</text>
</comment>